<dbReference type="Gene3D" id="3.40.50.1820">
    <property type="entry name" value="alpha/beta hydrolase"/>
    <property type="match status" value="1"/>
</dbReference>
<dbReference type="PANTHER" id="PTHR48098:SF6">
    <property type="entry name" value="FERRI-BACILLIBACTIN ESTERASE BESA"/>
    <property type="match status" value="1"/>
</dbReference>
<keyword evidence="1" id="KW-0732">Signal</keyword>
<dbReference type="Pfam" id="PF00756">
    <property type="entry name" value="Esterase"/>
    <property type="match status" value="1"/>
</dbReference>
<feature type="chain" id="PRO_5037462765" description="Esterase" evidence="1">
    <location>
        <begin position="23"/>
        <end position="426"/>
    </location>
</feature>
<name>A0A939IRJ0_9ALTE</name>
<organism evidence="2 3">
    <name type="scientific">Bowmanella dokdonensis</name>
    <dbReference type="NCBI Taxonomy" id="751969"/>
    <lineage>
        <taxon>Bacteria</taxon>
        <taxon>Pseudomonadati</taxon>
        <taxon>Pseudomonadota</taxon>
        <taxon>Gammaproteobacteria</taxon>
        <taxon>Alteromonadales</taxon>
        <taxon>Alteromonadaceae</taxon>
        <taxon>Bowmanella</taxon>
    </lineage>
</organism>
<evidence type="ECO:0000256" key="1">
    <source>
        <dbReference type="SAM" id="SignalP"/>
    </source>
</evidence>
<dbReference type="Gene3D" id="1.25.40.10">
    <property type="entry name" value="Tetratricopeptide repeat domain"/>
    <property type="match status" value="1"/>
</dbReference>
<evidence type="ECO:0008006" key="4">
    <source>
        <dbReference type="Google" id="ProtNLM"/>
    </source>
</evidence>
<dbReference type="SUPFAM" id="SSF48452">
    <property type="entry name" value="TPR-like"/>
    <property type="match status" value="1"/>
</dbReference>
<dbReference type="AlphaFoldDB" id="A0A939IRJ0"/>
<feature type="signal peptide" evidence="1">
    <location>
        <begin position="1"/>
        <end position="22"/>
    </location>
</feature>
<dbReference type="InterPro" id="IPR000801">
    <property type="entry name" value="Esterase-like"/>
</dbReference>
<dbReference type="Proteomes" id="UP000664654">
    <property type="component" value="Unassembled WGS sequence"/>
</dbReference>
<dbReference type="EMBL" id="JAFKCV010000007">
    <property type="protein sequence ID" value="MBN7826154.1"/>
    <property type="molecule type" value="Genomic_DNA"/>
</dbReference>
<comment type="caution">
    <text evidence="2">The sequence shown here is derived from an EMBL/GenBank/DDBJ whole genome shotgun (WGS) entry which is preliminary data.</text>
</comment>
<dbReference type="PANTHER" id="PTHR48098">
    <property type="entry name" value="ENTEROCHELIN ESTERASE-RELATED"/>
    <property type="match status" value="1"/>
</dbReference>
<accession>A0A939IRJ0</accession>
<evidence type="ECO:0000313" key="2">
    <source>
        <dbReference type="EMBL" id="MBN7826154.1"/>
    </source>
</evidence>
<protein>
    <recommendedName>
        <fullName evidence="4">Esterase</fullName>
    </recommendedName>
</protein>
<reference evidence="2" key="1">
    <citation type="submission" date="2021-03" db="EMBL/GenBank/DDBJ databases">
        <title>novel species isolated from a fishpond in China.</title>
        <authorList>
            <person name="Lu H."/>
            <person name="Cai Z."/>
        </authorList>
    </citation>
    <scope>NUCLEOTIDE SEQUENCE</scope>
    <source>
        <strain evidence="2">JCM 30855</strain>
    </source>
</reference>
<keyword evidence="3" id="KW-1185">Reference proteome</keyword>
<evidence type="ECO:0000313" key="3">
    <source>
        <dbReference type="Proteomes" id="UP000664654"/>
    </source>
</evidence>
<dbReference type="InterPro" id="IPR011990">
    <property type="entry name" value="TPR-like_helical_dom_sf"/>
</dbReference>
<dbReference type="SUPFAM" id="SSF53474">
    <property type="entry name" value="alpha/beta-Hydrolases"/>
    <property type="match status" value="1"/>
</dbReference>
<dbReference type="RefSeq" id="WP_206574270.1">
    <property type="nucleotide sequence ID" value="NZ_JAFKCV010000007.1"/>
</dbReference>
<dbReference type="InterPro" id="IPR029058">
    <property type="entry name" value="AB_hydrolase_fold"/>
</dbReference>
<gene>
    <name evidence="2" type="ORF">J0A66_13035</name>
</gene>
<proteinExistence type="predicted"/>
<dbReference type="InterPro" id="IPR050583">
    <property type="entry name" value="Mycobacterial_A85_antigen"/>
</dbReference>
<sequence>MISMSSLLLLLAILLHCPWTHAETNTNISGQGEDNSIHLSLHSTHLNQTLTADVYLPKGYYLDAQHIRYPVIYTLDSWTLAELVSGMTRHLGNTASMPKSIVVALYSEGDLRIAPKLYKSQSGLPGNAEDQTFWGEDADKYLAFLQDELLPEVDKRFRTHEFRVLIGMSPTAAFALHSLIQKPDLFDAHFLFAAASVVGMGYTPDSSLTDSLVNTLAKRPEHKGYLYVASAGSDAEEAPSQPAILQGLKNRLAAFGQYRVRTEQIDGFGHYPMAAPALLSALDLVFPREHFDIGLNFNAFRANPEGGTMLEQIDRHYAFLSRLVGFKVWPNADIPRNSDSLRAAAMMLRQEQRYEEALALGKRWVELQPSSAKALAALAATYQAAGQLSMAEDLMARAIPLAKANQDPLLAHYQQMATELANPNQD</sequence>